<keyword evidence="3" id="KW-1185">Reference proteome</keyword>
<dbReference type="eggNOG" id="COG2604">
    <property type="taxonomic scope" value="Bacteria"/>
</dbReference>
<feature type="domain" description="6-hydroxymethylpterin diphosphokinase MptE-like" evidence="1">
    <location>
        <begin position="191"/>
        <end position="362"/>
    </location>
</feature>
<protein>
    <submittedName>
        <fullName evidence="2">Uncharacterized conserved protein</fullName>
    </submittedName>
</protein>
<reference evidence="2 3" key="1">
    <citation type="journal article" date="2001" name="J. Bacteriol.">
        <title>Genome sequence and comparative analysis of the solvent-producing bacterium Clostridium acetobutylicum.</title>
        <authorList>
            <person name="Nolling J."/>
            <person name="Breton G."/>
            <person name="Omelchenko M.V."/>
            <person name="Makarova K.S."/>
            <person name="Zeng Q."/>
            <person name="Gibson R."/>
            <person name="Lee H.M."/>
            <person name="Dubois J."/>
            <person name="Qiu D."/>
            <person name="Hitti J."/>
            <person name="Wolf Y.I."/>
            <person name="Tatusov R.L."/>
            <person name="Sabathe F."/>
            <person name="Doucette-Stamm L."/>
            <person name="Soucaille P."/>
            <person name="Daly M.J."/>
            <person name="Bennett G.N."/>
            <person name="Koonin E.V."/>
            <person name="Smith D.R."/>
        </authorList>
    </citation>
    <scope>NUCLEOTIDE SEQUENCE [LARGE SCALE GENOMIC DNA]</scope>
    <source>
        <strain evidence="3">ATCC 824 / DSM 792 / JCM 1419 / LMG 5710 / VKM B-1787</strain>
    </source>
</reference>
<dbReference type="AlphaFoldDB" id="Q97H12"/>
<name>Q97H12_CLOAB</name>
<dbReference type="PIR" id="D97171">
    <property type="entry name" value="D97171"/>
</dbReference>
<dbReference type="HOGENOM" id="CLU_026503_0_0_9"/>
<proteinExistence type="predicted"/>
<dbReference type="DNASU" id="1118385"/>
<dbReference type="PATRIC" id="fig|272562.8.peg.2403"/>
<evidence type="ECO:0000313" key="3">
    <source>
        <dbReference type="Proteomes" id="UP000000814"/>
    </source>
</evidence>
<dbReference type="PANTHER" id="PTHR41786:SF1">
    <property type="entry name" value="6-HYDROXYMETHYLPTERIN DIPHOSPHOKINASE MPTE-LIKE DOMAIN-CONTAINING PROTEIN"/>
    <property type="match status" value="1"/>
</dbReference>
<accession>Q97H12</accession>
<dbReference type="InterPro" id="IPR002826">
    <property type="entry name" value="MptE-like"/>
</dbReference>
<dbReference type="RefSeq" id="WP_010965500.1">
    <property type="nucleotide sequence ID" value="NC_003030.1"/>
</dbReference>
<dbReference type="PANTHER" id="PTHR41786">
    <property type="entry name" value="MOTILITY ACCESSORY FACTOR MAF"/>
    <property type="match status" value="1"/>
</dbReference>
<evidence type="ECO:0000259" key="1">
    <source>
        <dbReference type="Pfam" id="PF01973"/>
    </source>
</evidence>
<dbReference type="Proteomes" id="UP000000814">
    <property type="component" value="Chromosome"/>
</dbReference>
<gene>
    <name evidence="2" type="ordered locus">CA_C2202</name>
</gene>
<sequence length="592" mass="67880">MNNITQITLNSLDNKEEQYCIEKSTDNKNIIKVEKNKKNIYLGSKYNVKKDIDKFLNEMGDYNKESIFVCFGLGAGEHIKELLKITENNIIVVIEQDNKVINTLVKNKVNLEVLQSDRVILSNFSANDIKALFQLLIPKEEVNNTNFAFYANYKRVYENEALETLKVYTTFLRNALIEVNTLMVHSQHFYKSFMGNLKYILDSVAVNKLKSNYNKDMPVVVVSAGPSLEKNIRFLKDCQDKCIIITGGRTLKTLLDLDIKPDYVCVVDPDVPAYDVMRGTFDCTAPLLFCEYTYYEILRDYKGEKIFFNDIGMLGLQKEFLNYDVDNIFEGGSVAHVCAGLGVYIGGDPIIFIGQDLAYTNDKAHADSAGDTNVEGDKKIVYVEDINGDIIKSDSVLNFYRIKLEEMTQLFKENNFINSTEGGANIKGTKIIPLKEVLKKFCLNKKKDYTLGENIGKYVSREQVVCKLMDAKKIMNKVKKEIEASIDLCSEFLEKENRWNKTIIDNINRKLSKTDKLINSSIGEMEFMRNLILPNIYESSMNKEYKQKYNETEKEKIKRVYKKNILLYNGIKTSIMEAGPEIEKCIKSLKES</sequence>
<dbReference type="GeneID" id="44998681"/>
<organism evidence="2 3">
    <name type="scientific">Clostridium acetobutylicum (strain ATCC 824 / DSM 792 / JCM 1419 / IAM 19013 / LMG 5710 / NBRC 13948 / NRRL B-527 / VKM B-1787 / 2291 / W)</name>
    <dbReference type="NCBI Taxonomy" id="272562"/>
    <lineage>
        <taxon>Bacteria</taxon>
        <taxon>Bacillati</taxon>
        <taxon>Bacillota</taxon>
        <taxon>Clostridia</taxon>
        <taxon>Eubacteriales</taxon>
        <taxon>Clostridiaceae</taxon>
        <taxon>Clostridium</taxon>
    </lineage>
</organism>
<dbReference type="Pfam" id="PF01973">
    <property type="entry name" value="MptE-like"/>
    <property type="match status" value="1"/>
</dbReference>
<evidence type="ECO:0000313" key="2">
    <source>
        <dbReference type="EMBL" id="AAK80159.1"/>
    </source>
</evidence>
<dbReference type="OrthoDB" id="5291305at2"/>
<dbReference type="KEGG" id="cac:CA_C2202"/>
<dbReference type="STRING" id="272562.CA_C2202"/>
<dbReference type="EMBL" id="AE001437">
    <property type="protein sequence ID" value="AAK80159.1"/>
    <property type="molecule type" value="Genomic_DNA"/>
</dbReference>